<reference evidence="2" key="1">
    <citation type="submission" date="2016-11" db="UniProtKB">
        <authorList>
            <consortium name="WormBaseParasite"/>
        </authorList>
    </citation>
    <scope>IDENTIFICATION</scope>
    <source>
        <strain evidence="2">KR3021</strain>
    </source>
</reference>
<sequence>MANEKPIAKTAIKDMANRPDEPPFQLKLEPDSKIVFVGAKLDKGTTIVDIKITNTSPDRQTFKIKCTSNEIFRVRPPLGYIEAGEVAVIKVSFTAKSVPESYKHFFAMYHSKSIETKPPRQVWSAAFKAEGVKRLWCCFKKETGESFTAADGKVIAALEKKEEAKK</sequence>
<evidence type="ECO:0000313" key="2">
    <source>
        <dbReference type="WBParaSite" id="RSKR_0000383500.1"/>
    </source>
</evidence>
<organism evidence="1 2">
    <name type="scientific">Rhabditophanes sp. KR3021</name>
    <dbReference type="NCBI Taxonomy" id="114890"/>
    <lineage>
        <taxon>Eukaryota</taxon>
        <taxon>Metazoa</taxon>
        <taxon>Ecdysozoa</taxon>
        <taxon>Nematoda</taxon>
        <taxon>Chromadorea</taxon>
        <taxon>Rhabditida</taxon>
        <taxon>Tylenchina</taxon>
        <taxon>Panagrolaimomorpha</taxon>
        <taxon>Strongyloidoidea</taxon>
        <taxon>Alloionematidae</taxon>
        <taxon>Rhabditophanes</taxon>
    </lineage>
</organism>
<protein>
    <submittedName>
        <fullName evidence="2">Major sperm protein</fullName>
    </submittedName>
</protein>
<accession>A0AC35TSB2</accession>
<dbReference type="WBParaSite" id="RSKR_0000383500.1">
    <property type="protein sequence ID" value="RSKR_0000383500.1"/>
    <property type="gene ID" value="RSKR_0000383500"/>
</dbReference>
<proteinExistence type="predicted"/>
<evidence type="ECO:0000313" key="1">
    <source>
        <dbReference type="Proteomes" id="UP000095286"/>
    </source>
</evidence>
<dbReference type="Proteomes" id="UP000095286">
    <property type="component" value="Unplaced"/>
</dbReference>
<name>A0AC35TSB2_9BILA</name>